<evidence type="ECO:0000256" key="1">
    <source>
        <dbReference type="ARBA" id="ARBA00022475"/>
    </source>
</evidence>
<evidence type="ECO:0000313" key="7">
    <source>
        <dbReference type="Proteomes" id="UP000823629"/>
    </source>
</evidence>
<evidence type="ECO:0000313" key="6">
    <source>
        <dbReference type="EMBL" id="MBO8414598.1"/>
    </source>
</evidence>
<name>A0A9D9D8S6_9BACL</name>
<evidence type="ECO:0000256" key="3">
    <source>
        <dbReference type="ARBA" id="ARBA00022989"/>
    </source>
</evidence>
<feature type="transmembrane region" description="Helical" evidence="5">
    <location>
        <begin position="167"/>
        <end position="185"/>
    </location>
</feature>
<evidence type="ECO:0000256" key="2">
    <source>
        <dbReference type="ARBA" id="ARBA00022692"/>
    </source>
</evidence>
<keyword evidence="3 5" id="KW-1133">Transmembrane helix</keyword>
<dbReference type="InterPro" id="IPR003810">
    <property type="entry name" value="Mntp/YtaF"/>
</dbReference>
<reference evidence="6" key="2">
    <citation type="journal article" date="2021" name="PeerJ">
        <title>Extensive microbial diversity within the chicken gut microbiome revealed by metagenomics and culture.</title>
        <authorList>
            <person name="Gilroy R."/>
            <person name="Ravi A."/>
            <person name="Getino M."/>
            <person name="Pursley I."/>
            <person name="Horton D.L."/>
            <person name="Alikhan N.F."/>
            <person name="Baker D."/>
            <person name="Gharbi K."/>
            <person name="Hall N."/>
            <person name="Watson M."/>
            <person name="Adriaenssens E.M."/>
            <person name="Foster-Nyarko E."/>
            <person name="Jarju S."/>
            <person name="Secka A."/>
            <person name="Antonio M."/>
            <person name="Oren A."/>
            <person name="Chaudhuri R.R."/>
            <person name="La Ragione R."/>
            <person name="Hildebrand F."/>
            <person name="Pallen M.J."/>
        </authorList>
    </citation>
    <scope>NUCLEOTIDE SEQUENCE</scope>
    <source>
        <strain evidence="6">1748</strain>
    </source>
</reference>
<dbReference type="PANTHER" id="PTHR35529">
    <property type="entry name" value="MANGANESE EFFLUX PUMP MNTP-RELATED"/>
    <property type="match status" value="1"/>
</dbReference>
<comment type="caution">
    <text evidence="6">The sequence shown here is derived from an EMBL/GenBank/DDBJ whole genome shotgun (WGS) entry which is preliminary data.</text>
</comment>
<reference evidence="6" key="1">
    <citation type="submission" date="2020-10" db="EMBL/GenBank/DDBJ databases">
        <authorList>
            <person name="Gilroy R."/>
        </authorList>
    </citation>
    <scope>NUCLEOTIDE SEQUENCE</scope>
    <source>
        <strain evidence="6">1748</strain>
    </source>
</reference>
<keyword evidence="1" id="KW-1003">Cell membrane</keyword>
<dbReference type="Pfam" id="PF02659">
    <property type="entry name" value="Mntp"/>
    <property type="match status" value="1"/>
</dbReference>
<keyword evidence="2 5" id="KW-0812">Transmembrane</keyword>
<dbReference type="Proteomes" id="UP000823629">
    <property type="component" value="Unassembled WGS sequence"/>
</dbReference>
<dbReference type="AlphaFoldDB" id="A0A9D9D8S6"/>
<proteinExistence type="predicted"/>
<evidence type="ECO:0000256" key="4">
    <source>
        <dbReference type="ARBA" id="ARBA00023136"/>
    </source>
</evidence>
<dbReference type="PANTHER" id="PTHR35529:SF1">
    <property type="entry name" value="MANGANESE EFFLUX PUMP MNTP-RELATED"/>
    <property type="match status" value="1"/>
</dbReference>
<evidence type="ECO:0000256" key="5">
    <source>
        <dbReference type="SAM" id="Phobius"/>
    </source>
</evidence>
<gene>
    <name evidence="6" type="ORF">IAC78_03930</name>
</gene>
<sequence>MNWINVILTSLSMSVDAMTISAVDGLQEKNMRKTKTISIALLFGLMQFLMPVIGYFIGYSFKDALEAYIPWIAFALLSLLGIKSFIDWLKDRKKEKEEVKEACLKPSEIFVQGIATSIDALCIGFVYLDLNIPDAILEFAIIGITTFALSFLTGIFSNKLADKLEKWAGLIAAIVFVCIGLKILLDGIL</sequence>
<keyword evidence="4 5" id="KW-0472">Membrane</keyword>
<organism evidence="6 7">
    <name type="scientific">Candidatus Scatoplasma merdavium</name>
    <dbReference type="NCBI Taxonomy" id="2840932"/>
    <lineage>
        <taxon>Bacteria</taxon>
        <taxon>Bacillati</taxon>
        <taxon>Bacillota</taxon>
        <taxon>Bacilli</taxon>
        <taxon>Bacillales</taxon>
        <taxon>Candidatus Scatoplasma</taxon>
    </lineage>
</organism>
<feature type="transmembrane region" description="Helical" evidence="5">
    <location>
        <begin position="136"/>
        <end position="155"/>
    </location>
</feature>
<feature type="transmembrane region" description="Helical" evidence="5">
    <location>
        <begin position="38"/>
        <end position="61"/>
    </location>
</feature>
<protein>
    <submittedName>
        <fullName evidence="6">Manganese efflux pump</fullName>
    </submittedName>
</protein>
<feature type="transmembrane region" description="Helical" evidence="5">
    <location>
        <begin position="67"/>
        <end position="89"/>
    </location>
</feature>
<accession>A0A9D9D8S6</accession>
<dbReference type="EMBL" id="JADING010000113">
    <property type="protein sequence ID" value="MBO8414598.1"/>
    <property type="molecule type" value="Genomic_DNA"/>
</dbReference>